<dbReference type="OrthoDB" id="5588096at2759"/>
<dbReference type="GO" id="GO:0007121">
    <property type="term" value="P:bipolar cellular bud site selection"/>
    <property type="evidence" value="ECO:0007669"/>
    <property type="project" value="TreeGrafter"/>
</dbReference>
<feature type="compositionally biased region" description="Basic and acidic residues" evidence="2">
    <location>
        <begin position="951"/>
        <end position="960"/>
    </location>
</feature>
<dbReference type="GO" id="GO:1902716">
    <property type="term" value="C:cell cortex of growing cell tip"/>
    <property type="evidence" value="ECO:0007669"/>
    <property type="project" value="TreeGrafter"/>
</dbReference>
<name>A3GHW7_PICST</name>
<dbReference type="GO" id="GO:0005826">
    <property type="term" value="C:actomyosin contractile ring"/>
    <property type="evidence" value="ECO:0007669"/>
    <property type="project" value="TreeGrafter"/>
</dbReference>
<organism evidence="4 5">
    <name type="scientific">Scheffersomyces stipitis (strain ATCC 58785 / CBS 6054 / NBRC 10063 / NRRL Y-11545)</name>
    <name type="common">Yeast</name>
    <name type="synonym">Pichia stipitis</name>
    <dbReference type="NCBI Taxonomy" id="322104"/>
    <lineage>
        <taxon>Eukaryota</taxon>
        <taxon>Fungi</taxon>
        <taxon>Dikarya</taxon>
        <taxon>Ascomycota</taxon>
        <taxon>Saccharomycotina</taxon>
        <taxon>Pichiomycetes</taxon>
        <taxon>Debaryomycetaceae</taxon>
        <taxon>Scheffersomyces</taxon>
    </lineage>
</organism>
<dbReference type="PANTHER" id="PTHR21601:SF0">
    <property type="entry name" value="PROTEIN SPA2-RELATED"/>
    <property type="match status" value="1"/>
</dbReference>
<evidence type="ECO:0000259" key="3">
    <source>
        <dbReference type="SMART" id="SM00555"/>
    </source>
</evidence>
<dbReference type="KEGG" id="pic:PICST_66681"/>
<dbReference type="InterPro" id="IPR013724">
    <property type="entry name" value="GIT_SHD"/>
</dbReference>
<accession>A3GHW7</accession>
<dbReference type="InParanoid" id="A3GHW7"/>
<gene>
    <name evidence="4" type="primary">SPA2</name>
    <name evidence="4" type="ORF">PICST_66681</name>
</gene>
<dbReference type="AlphaFoldDB" id="A3GHW7"/>
<feature type="region of interest" description="Disordered" evidence="2">
    <location>
        <begin position="221"/>
        <end position="264"/>
    </location>
</feature>
<dbReference type="GO" id="GO:0043332">
    <property type="term" value="C:mating projection tip"/>
    <property type="evidence" value="ECO:0007669"/>
    <property type="project" value="TreeGrafter"/>
</dbReference>
<feature type="compositionally biased region" description="Basic and acidic residues" evidence="2">
    <location>
        <begin position="796"/>
        <end position="807"/>
    </location>
</feature>
<feature type="compositionally biased region" description="Basic and acidic residues" evidence="2">
    <location>
        <begin position="168"/>
        <end position="181"/>
    </location>
</feature>
<feature type="region of interest" description="Disordered" evidence="2">
    <location>
        <begin position="656"/>
        <end position="675"/>
    </location>
</feature>
<dbReference type="FunCoup" id="A3GHW7">
    <property type="interactions" value="183"/>
</dbReference>
<feature type="compositionally biased region" description="Basic and acidic residues" evidence="2">
    <location>
        <begin position="233"/>
        <end position="256"/>
    </location>
</feature>
<evidence type="ECO:0000313" key="4">
    <source>
        <dbReference type="EMBL" id="EAZ63126.2"/>
    </source>
</evidence>
<dbReference type="HOGENOM" id="CLU_002012_0_0_1"/>
<dbReference type="RefSeq" id="XP_001387149.2">
    <property type="nucleotide sequence ID" value="XM_001387112.1"/>
</dbReference>
<feature type="compositionally biased region" description="Polar residues" evidence="2">
    <location>
        <begin position="393"/>
        <end position="407"/>
    </location>
</feature>
<dbReference type="GO" id="GO:0005934">
    <property type="term" value="C:cellular bud tip"/>
    <property type="evidence" value="ECO:0007669"/>
    <property type="project" value="TreeGrafter"/>
</dbReference>
<dbReference type="Pfam" id="PF08518">
    <property type="entry name" value="GIT_SHD"/>
    <property type="match status" value="2"/>
</dbReference>
<protein>
    <submittedName>
        <fullName evidence="4">Spindle pole antigen</fullName>
    </submittedName>
</protein>
<dbReference type="PANTHER" id="PTHR21601">
    <property type="entry name" value="SPA2 PROTEIN"/>
    <property type="match status" value="1"/>
</dbReference>
<dbReference type="InterPro" id="IPR022018">
    <property type="entry name" value="GIT1_C"/>
</dbReference>
<dbReference type="Gene3D" id="1.20.120.330">
    <property type="entry name" value="Nucleotidyltransferases domain 2"/>
    <property type="match status" value="1"/>
</dbReference>
<feature type="region of interest" description="Disordered" evidence="2">
    <location>
        <begin position="71"/>
        <end position="94"/>
    </location>
</feature>
<proteinExistence type="predicted"/>
<dbReference type="OMA" id="HRMNILC"/>
<dbReference type="InterPro" id="IPR039892">
    <property type="entry name" value="Spa2/Sph1"/>
</dbReference>
<dbReference type="STRING" id="322104.A3GHW7"/>
<feature type="compositionally biased region" description="Acidic residues" evidence="2">
    <location>
        <begin position="1036"/>
        <end position="1050"/>
    </location>
</feature>
<feature type="compositionally biased region" description="Polar residues" evidence="2">
    <location>
        <begin position="153"/>
        <end position="167"/>
    </location>
</feature>
<comment type="caution">
    <text evidence="4">The sequence shown here is derived from an EMBL/GenBank/DDBJ whole genome shotgun (WGS) entry which is preliminary data.</text>
</comment>
<dbReference type="EMBL" id="AAVQ01000002">
    <property type="protein sequence ID" value="EAZ63126.2"/>
    <property type="molecule type" value="Genomic_DNA"/>
</dbReference>
<feature type="region of interest" description="Disordered" evidence="2">
    <location>
        <begin position="929"/>
        <end position="1062"/>
    </location>
</feature>
<sequence>MAEKDLIHHYKVLKQFLDISDDSSSNRAAKQSTRAARAREKLLKLSSAQFKELSTDVYDELRRRIDESRGEPDYLLPKSQFHPKRNQARQKLASLPQTRFKDLVSDISFEIERRNLHVEQLAPSSQTQNQYQNQNLHQSQHQHQKENNHRHQQSVSSSHLGTTNSVSDRSRDHTSHEHETPKSVNESDLIDTSMASTATDANNHSIGIQSKTLVPTKANLTWSSDEESDAEDLEHKQNGEHEDEHTHKDEHSHSRDIGGSSTSAGVDSGLAAGAVATGAGVAAVGVAGASLVHHDHNLREENENLKSTIAQLTTNLAALEEKHNGLNEAHEKLQGDHESLLVQHRNVNDNLDKLHQEKNLLLEKEKSSDIQGYEEEINKLKSVNASLRLENQSLKSSTREVGNSPLRSNAGIPNISRDLSQNASEDLPETTKANRAKDISTFFDKLDNLGPKPVSQKYSPPLKNELEFWQKKFEEARSNTISNKISTRSLSSDKLSSLVSPSGLLSIKLVADLQSLIESFLISLNEQNVDSDTLFDKISKLSIIANEIANQGDHSRRNTNEFSVVLRESVSYGLTATRYYAMYTTILPKVIVERAVGEISFSLCDLVSSVKLRESSSETRKIEPSTPEVSRQIKTTNDDFGVRPLRMANKLREIQNQQSFSSPSEEPVGKIDNDPVAKSIDIPIVRESPIEKPLGESSLVVDENQAENEVHQAENEVQAENRSIQNNEPLVEETPIVQDVTTKDLDNVTEKQPNPSTEDEEPIANPNLSTPQKTRSLKSLIPNAFTAFRAKQQESSPKREDSLKANDVKSSPSRGSPRGAHISELTSKFEHKDESANNDAVIRGSPNSTPIKKKILDKVRQFESPTDDSASTKSLSPAYSKNARYSFESDVDSPFKVADKKVLSEPFELGKTEEEVAVPKKGIFQTLREKLATDSDKNADDSINSEDGSFEAEKNDRSIVKDTSSTAETTPSREIEEDNSTLKNIAISADSEVDVPSTTSQDTVEAGEVTNKALSSPKTVVAVPTPSTTKSVKYEDNDEEESDYEEEDSEMSATSEARQRQEYRKSMAAATFNVDLFDIDDPDNTLTQVLLYLEHQTVQVISTIQSLLSAIKKPNSTRGDLREKSKAITEVISQMTEATNTSMNQTRNAQLKEHGSWVVKSLEDCEHRMSILCKPNSEKSDQQFADKNFKQRLAGISFDIAKCTKELVKTVEEASLKEDIAYLENRLSRGDDLT</sequence>
<evidence type="ECO:0000256" key="2">
    <source>
        <dbReference type="SAM" id="MobiDB-lite"/>
    </source>
</evidence>
<dbReference type="Pfam" id="PF12205">
    <property type="entry name" value="GIT1_C"/>
    <property type="match status" value="1"/>
</dbReference>
<feature type="region of interest" description="Disordered" evidence="2">
    <location>
        <begin position="122"/>
        <end position="188"/>
    </location>
</feature>
<dbReference type="GO" id="GO:0000131">
    <property type="term" value="C:incipient cellular bud site"/>
    <property type="evidence" value="ECO:0007669"/>
    <property type="project" value="TreeGrafter"/>
</dbReference>
<evidence type="ECO:0000256" key="1">
    <source>
        <dbReference type="ARBA" id="ARBA00022737"/>
    </source>
</evidence>
<keyword evidence="1" id="KW-0677">Repeat</keyword>
<feature type="compositionally biased region" description="Polar residues" evidence="2">
    <location>
        <begin position="863"/>
        <end position="879"/>
    </location>
</feature>
<evidence type="ECO:0000313" key="5">
    <source>
        <dbReference type="Proteomes" id="UP000002258"/>
    </source>
</evidence>
<dbReference type="SMART" id="SM00555">
    <property type="entry name" value="GIT"/>
    <property type="match status" value="2"/>
</dbReference>
<feature type="region of interest" description="Disordered" evidence="2">
    <location>
        <begin position="705"/>
        <end position="879"/>
    </location>
</feature>
<reference evidence="4 5" key="1">
    <citation type="journal article" date="2007" name="Nat. Biotechnol.">
        <title>Genome sequence of the lignocellulose-bioconverting and xylose-fermenting yeast Pichia stipitis.</title>
        <authorList>
            <person name="Jeffries T.W."/>
            <person name="Grigoriev I.V."/>
            <person name="Grimwood J."/>
            <person name="Laplaza J.M."/>
            <person name="Aerts A."/>
            <person name="Salamov A."/>
            <person name="Schmutz J."/>
            <person name="Lindquist E."/>
            <person name="Dehal P."/>
            <person name="Shapiro H."/>
            <person name="Jin Y.S."/>
            <person name="Passoth V."/>
            <person name="Richardson P.M."/>
        </authorList>
    </citation>
    <scope>NUCLEOTIDE SEQUENCE [LARGE SCALE GENOMIC DNA]</scope>
    <source>
        <strain evidence="5">ATCC 58785 / CBS 6054 / NBRC 10063 / NRRL Y-11545</strain>
    </source>
</reference>
<keyword evidence="5" id="KW-1185">Reference proteome</keyword>
<feature type="compositionally biased region" description="Basic and acidic residues" evidence="2">
    <location>
        <begin position="929"/>
        <end position="940"/>
    </location>
</feature>
<dbReference type="Proteomes" id="UP000002258">
    <property type="component" value="Chromosome 1"/>
</dbReference>
<dbReference type="GO" id="GO:0007124">
    <property type="term" value="P:pseudohyphal growth"/>
    <property type="evidence" value="ECO:0007669"/>
    <property type="project" value="TreeGrafter"/>
</dbReference>
<dbReference type="GeneID" id="4851866"/>
<feature type="compositionally biased region" description="Low complexity" evidence="2">
    <location>
        <begin position="124"/>
        <end position="141"/>
    </location>
</feature>
<feature type="region of interest" description="Disordered" evidence="2">
    <location>
        <begin position="393"/>
        <end position="431"/>
    </location>
</feature>
<feature type="domain" description="GIT Spa2 homology (SHD)" evidence="3">
    <location>
        <begin position="38"/>
        <end position="68"/>
    </location>
</feature>
<feature type="compositionally biased region" description="Polar residues" evidence="2">
    <location>
        <begin position="718"/>
        <end position="728"/>
    </location>
</feature>
<dbReference type="GO" id="GO:0036267">
    <property type="term" value="P:invasive filamentous growth"/>
    <property type="evidence" value="ECO:0007669"/>
    <property type="project" value="TreeGrafter"/>
</dbReference>
<feature type="domain" description="GIT Spa2 homology (SHD)" evidence="3">
    <location>
        <begin position="88"/>
        <end position="118"/>
    </location>
</feature>
<dbReference type="eggNOG" id="ENOG502QS1N">
    <property type="taxonomic scope" value="Eukaryota"/>
</dbReference>
<feature type="compositionally biased region" description="Polar residues" evidence="2">
    <location>
        <begin position="961"/>
        <end position="972"/>
    </location>
</feature>
<dbReference type="GO" id="GO:0005935">
    <property type="term" value="C:cellular bud neck"/>
    <property type="evidence" value="ECO:0007669"/>
    <property type="project" value="TreeGrafter"/>
</dbReference>
<dbReference type="GO" id="GO:0005078">
    <property type="term" value="F:MAP-kinase scaffold activity"/>
    <property type="evidence" value="ECO:0007669"/>
    <property type="project" value="TreeGrafter"/>
</dbReference>